<dbReference type="Proteomes" id="UP000032180">
    <property type="component" value="Chromosome 9"/>
</dbReference>
<feature type="compositionally biased region" description="Basic residues" evidence="1">
    <location>
        <begin position="14"/>
        <end position="24"/>
    </location>
</feature>
<accession>A0A0D9XBE0</accession>
<feature type="region of interest" description="Disordered" evidence="1">
    <location>
        <begin position="56"/>
        <end position="84"/>
    </location>
</feature>
<feature type="compositionally biased region" description="Basic and acidic residues" evidence="1">
    <location>
        <begin position="25"/>
        <end position="40"/>
    </location>
</feature>
<dbReference type="HOGENOM" id="CLU_2162061_0_0_1"/>
<feature type="region of interest" description="Disordered" evidence="1">
    <location>
        <begin position="1"/>
        <end position="40"/>
    </location>
</feature>
<reference evidence="2" key="3">
    <citation type="submission" date="2015-04" db="UniProtKB">
        <authorList>
            <consortium name="EnsemblPlants"/>
        </authorList>
    </citation>
    <scope>IDENTIFICATION</scope>
</reference>
<organism evidence="2 3">
    <name type="scientific">Leersia perrieri</name>
    <dbReference type="NCBI Taxonomy" id="77586"/>
    <lineage>
        <taxon>Eukaryota</taxon>
        <taxon>Viridiplantae</taxon>
        <taxon>Streptophyta</taxon>
        <taxon>Embryophyta</taxon>
        <taxon>Tracheophyta</taxon>
        <taxon>Spermatophyta</taxon>
        <taxon>Magnoliopsida</taxon>
        <taxon>Liliopsida</taxon>
        <taxon>Poales</taxon>
        <taxon>Poaceae</taxon>
        <taxon>BOP clade</taxon>
        <taxon>Oryzoideae</taxon>
        <taxon>Oryzeae</taxon>
        <taxon>Oryzinae</taxon>
        <taxon>Leersia</taxon>
    </lineage>
</organism>
<dbReference type="Gramene" id="LPERR09G00880.3">
    <property type="protein sequence ID" value="LPERR09G00880.3"/>
    <property type="gene ID" value="LPERR09G00880"/>
</dbReference>
<evidence type="ECO:0000313" key="3">
    <source>
        <dbReference type="Proteomes" id="UP000032180"/>
    </source>
</evidence>
<dbReference type="EnsemblPlants" id="LPERR09G00880.3">
    <property type="protein sequence ID" value="LPERR09G00880.3"/>
    <property type="gene ID" value="LPERR09G00880"/>
</dbReference>
<evidence type="ECO:0000313" key="2">
    <source>
        <dbReference type="EnsemblPlants" id="LPERR09G00880.3"/>
    </source>
</evidence>
<sequence length="111" mass="13072">MQRAKPRGSSERERKKKKKKREKIQRRDESKQAKKRQTDLRRGCICLPLPVLDPDSRRGSLRRRRCRGDDDYDAADHGIQGPRHRALRAPALRPLPPPHRQGMERVLHMLL</sequence>
<protein>
    <submittedName>
        <fullName evidence="2">Uncharacterized protein</fullName>
    </submittedName>
</protein>
<reference evidence="2 3" key="1">
    <citation type="submission" date="2012-08" db="EMBL/GenBank/DDBJ databases">
        <title>Oryza genome evolution.</title>
        <authorList>
            <person name="Wing R.A."/>
        </authorList>
    </citation>
    <scope>NUCLEOTIDE SEQUENCE</scope>
</reference>
<proteinExistence type="predicted"/>
<evidence type="ECO:0000256" key="1">
    <source>
        <dbReference type="SAM" id="MobiDB-lite"/>
    </source>
</evidence>
<reference evidence="3" key="2">
    <citation type="submission" date="2013-12" db="EMBL/GenBank/DDBJ databases">
        <authorList>
            <person name="Yu Y."/>
            <person name="Lee S."/>
            <person name="de Baynast K."/>
            <person name="Wissotski M."/>
            <person name="Liu L."/>
            <person name="Talag J."/>
            <person name="Goicoechea J."/>
            <person name="Angelova A."/>
            <person name="Jetty R."/>
            <person name="Kudrna D."/>
            <person name="Golser W."/>
            <person name="Rivera L."/>
            <person name="Zhang J."/>
            <person name="Wing R."/>
        </authorList>
    </citation>
    <scope>NUCLEOTIDE SEQUENCE</scope>
</reference>
<dbReference type="AlphaFoldDB" id="A0A0D9XBE0"/>
<keyword evidence="3" id="KW-1185">Reference proteome</keyword>
<name>A0A0D9XBE0_9ORYZ</name>